<feature type="transmembrane region" description="Helical" evidence="6">
    <location>
        <begin position="265"/>
        <end position="281"/>
    </location>
</feature>
<evidence type="ECO:0000256" key="2">
    <source>
        <dbReference type="ARBA" id="ARBA00022475"/>
    </source>
</evidence>
<feature type="transmembrane region" description="Helical" evidence="6">
    <location>
        <begin position="483"/>
        <end position="501"/>
    </location>
</feature>
<evidence type="ECO:0000313" key="8">
    <source>
        <dbReference type="EMBL" id="PEG51322.1"/>
    </source>
</evidence>
<keyword evidence="5 6" id="KW-0472">Membrane</keyword>
<dbReference type="InterPro" id="IPR004477">
    <property type="entry name" value="ComEC_N"/>
</dbReference>
<name>A0A1Q4HLC5_9MYCO</name>
<dbReference type="Pfam" id="PF03772">
    <property type="entry name" value="Competence"/>
    <property type="match status" value="1"/>
</dbReference>
<comment type="caution">
    <text evidence="8">The sequence shown here is derived from an EMBL/GenBank/DDBJ whole genome shotgun (WGS) entry which is preliminary data.</text>
</comment>
<keyword evidence="2" id="KW-1003">Cell membrane</keyword>
<dbReference type="STRING" id="1801.BRW64_01780"/>
<feature type="transmembrane region" description="Helical" evidence="6">
    <location>
        <begin position="366"/>
        <end position="384"/>
    </location>
</feature>
<dbReference type="OrthoDB" id="7177610at2"/>
<evidence type="ECO:0000256" key="4">
    <source>
        <dbReference type="ARBA" id="ARBA00022989"/>
    </source>
</evidence>
<evidence type="ECO:0000256" key="6">
    <source>
        <dbReference type="SAM" id="Phobius"/>
    </source>
</evidence>
<comment type="subcellular location">
    <subcellularLocation>
        <location evidence="1">Cell membrane</location>
        <topology evidence="1">Multi-pass membrane protein</topology>
    </subcellularLocation>
</comment>
<feature type="transmembrane region" description="Helical" evidence="6">
    <location>
        <begin position="459"/>
        <end position="476"/>
    </location>
</feature>
<feature type="transmembrane region" description="Helical" evidence="6">
    <location>
        <begin position="59"/>
        <end position="80"/>
    </location>
</feature>
<protein>
    <submittedName>
        <fullName evidence="8">Competence protein</fullName>
    </submittedName>
</protein>
<keyword evidence="4 6" id="KW-1133">Transmembrane helix</keyword>
<keyword evidence="3 6" id="KW-0812">Transmembrane</keyword>
<organism evidence="8 9">
    <name type="scientific">Mycolicibacterium diernhoferi</name>
    <dbReference type="NCBI Taxonomy" id="1801"/>
    <lineage>
        <taxon>Bacteria</taxon>
        <taxon>Bacillati</taxon>
        <taxon>Actinomycetota</taxon>
        <taxon>Actinomycetes</taxon>
        <taxon>Mycobacteriales</taxon>
        <taxon>Mycobacteriaceae</taxon>
        <taxon>Mycolicibacterium</taxon>
    </lineage>
</organism>
<evidence type="ECO:0000256" key="5">
    <source>
        <dbReference type="ARBA" id="ARBA00023136"/>
    </source>
</evidence>
<dbReference type="PANTHER" id="PTHR30619:SF1">
    <property type="entry name" value="RECOMBINATION PROTEIN 2"/>
    <property type="match status" value="1"/>
</dbReference>
<dbReference type="EMBL" id="PDCR01000056">
    <property type="protein sequence ID" value="PEG51322.1"/>
    <property type="molecule type" value="Genomic_DNA"/>
</dbReference>
<dbReference type="NCBIfam" id="TIGR00360">
    <property type="entry name" value="ComEC_N-term"/>
    <property type="match status" value="1"/>
</dbReference>
<feature type="domain" description="ComEC/Rec2-related protein" evidence="7">
    <location>
        <begin position="215"/>
        <end position="479"/>
    </location>
</feature>
<feature type="transmembrane region" description="Helical" evidence="6">
    <location>
        <begin position="20"/>
        <end position="47"/>
    </location>
</feature>
<dbReference type="AlphaFoldDB" id="A0A1Q4HLC5"/>
<gene>
    <name evidence="8" type="ORF">CRI78_27120</name>
</gene>
<dbReference type="PANTHER" id="PTHR30619">
    <property type="entry name" value="DNA INTERNALIZATION/COMPETENCE PROTEIN COMEC/REC2"/>
    <property type="match status" value="1"/>
</dbReference>
<proteinExistence type="predicted"/>
<feature type="transmembrane region" description="Helical" evidence="6">
    <location>
        <begin position="333"/>
        <end position="354"/>
    </location>
</feature>
<sequence>MNPEERHVDIRLVPAALTSWVVTAAGIVWPPGFLVVVALGALAATVLAGRWCARHGIGLGVAGVAAVAVVGTAFGLSIALRSHDARHHPIAARHGDTATVSVVPTESPRSIGRGRIMFRAGLRELDGAELTGMVLVFAPVTGFAGLSVGRPAGFRARIGRPLRADLSVAVLTAIGEPALGDVPAARRLTGHIRAEFAETAREVLPADRAAMLPALVLGDTSAVTARAADDFKVAGLTHLTAVSGANVTIVCGTALMSAALVGPRLAAVLALAVLIGFVIVVEPSASVLRAALMGGIALLAVLTHRRRQAIPVLSASVLTLMVVAPQLAVDAGFALSVVATAALVVIAPVWSGWLVQRGWPKPLGDAVSIALAAQVVTAPLIAGISGRFSVLAVLANLLVAVVIPPITVIGTASAALSACWPVGAGMLIRFTGPELWWLLAVSQRIAAVPGASITVPSGVMGVTLVAAVTVAVVVAWRWRWARLLCGAGVCVLVAWTLSGIVGSA</sequence>
<accession>A0A1Q4HLC5</accession>
<feature type="transmembrane region" description="Helical" evidence="6">
    <location>
        <begin position="390"/>
        <end position="423"/>
    </location>
</feature>
<dbReference type="GO" id="GO:0005886">
    <property type="term" value="C:plasma membrane"/>
    <property type="evidence" value="ECO:0007669"/>
    <property type="project" value="UniProtKB-SubCell"/>
</dbReference>
<evidence type="ECO:0000256" key="1">
    <source>
        <dbReference type="ARBA" id="ARBA00004651"/>
    </source>
</evidence>
<feature type="transmembrane region" description="Helical" evidence="6">
    <location>
        <begin position="310"/>
        <end position="327"/>
    </location>
</feature>
<evidence type="ECO:0000259" key="7">
    <source>
        <dbReference type="Pfam" id="PF03772"/>
    </source>
</evidence>
<keyword evidence="9" id="KW-1185">Reference proteome</keyword>
<feature type="transmembrane region" description="Helical" evidence="6">
    <location>
        <begin position="130"/>
        <end position="148"/>
    </location>
</feature>
<dbReference type="Proteomes" id="UP000220340">
    <property type="component" value="Unassembled WGS sequence"/>
</dbReference>
<dbReference type="InterPro" id="IPR052159">
    <property type="entry name" value="Competence_DNA_uptake"/>
</dbReference>
<reference evidence="8 9" key="1">
    <citation type="submission" date="2017-10" db="EMBL/GenBank/DDBJ databases">
        <title>The new phylogeny of genus Mycobacterium.</title>
        <authorList>
            <person name="Tortoli E."/>
            <person name="Trovato A."/>
            <person name="Cirillo D.M."/>
        </authorList>
    </citation>
    <scope>NUCLEOTIDE SEQUENCE [LARGE SCALE GENOMIC DNA]</scope>
    <source>
        <strain evidence="8 9">IP141170001</strain>
    </source>
</reference>
<dbReference type="RefSeq" id="WP_073853620.1">
    <property type="nucleotide sequence ID" value="NZ_BAAATC010000018.1"/>
</dbReference>
<evidence type="ECO:0000256" key="3">
    <source>
        <dbReference type="ARBA" id="ARBA00022692"/>
    </source>
</evidence>
<evidence type="ECO:0000313" key="9">
    <source>
        <dbReference type="Proteomes" id="UP000220340"/>
    </source>
</evidence>